<protein>
    <recommendedName>
        <fullName evidence="4">Tc1-like transposase DDE domain-containing protein</fullName>
    </recommendedName>
</protein>
<gene>
    <name evidence="2" type="ORF">NQ314_006489</name>
</gene>
<sequence length="171" mass="19652">QAKLIEQGSATQFSTPHKKLSKASPKCDLGVSCEKSVRDMIHDFYIIEKHRPTLRGEYHDEINSTNFKRWLESQLIPNLPPKSVLILDNASYHNVELNKAPTTATKKAHICKHVDKVEIEYMKKEHLLDEVRDSNLRFTVTDSSDEESLEEDEEEEDEFLGIKPLEVSDSD</sequence>
<feature type="region of interest" description="Disordered" evidence="1">
    <location>
        <begin position="139"/>
        <end position="171"/>
    </location>
</feature>
<keyword evidence="3" id="KW-1185">Reference proteome</keyword>
<evidence type="ECO:0000313" key="2">
    <source>
        <dbReference type="EMBL" id="KAJ8957777.1"/>
    </source>
</evidence>
<accession>A0AAV8Z2K4</accession>
<comment type="caution">
    <text evidence="2">The sequence shown here is derived from an EMBL/GenBank/DDBJ whole genome shotgun (WGS) entry which is preliminary data.</text>
</comment>
<evidence type="ECO:0000256" key="1">
    <source>
        <dbReference type="SAM" id="MobiDB-lite"/>
    </source>
</evidence>
<feature type="compositionally biased region" description="Acidic residues" evidence="1">
    <location>
        <begin position="143"/>
        <end position="159"/>
    </location>
</feature>
<name>A0AAV8Z2K4_9CUCU</name>
<dbReference type="AlphaFoldDB" id="A0AAV8Z2K4"/>
<feature type="non-terminal residue" evidence="2">
    <location>
        <position position="1"/>
    </location>
</feature>
<organism evidence="2 3">
    <name type="scientific">Rhamnusium bicolor</name>
    <dbReference type="NCBI Taxonomy" id="1586634"/>
    <lineage>
        <taxon>Eukaryota</taxon>
        <taxon>Metazoa</taxon>
        <taxon>Ecdysozoa</taxon>
        <taxon>Arthropoda</taxon>
        <taxon>Hexapoda</taxon>
        <taxon>Insecta</taxon>
        <taxon>Pterygota</taxon>
        <taxon>Neoptera</taxon>
        <taxon>Endopterygota</taxon>
        <taxon>Coleoptera</taxon>
        <taxon>Polyphaga</taxon>
        <taxon>Cucujiformia</taxon>
        <taxon>Chrysomeloidea</taxon>
        <taxon>Cerambycidae</taxon>
        <taxon>Lepturinae</taxon>
        <taxon>Rhagiini</taxon>
        <taxon>Rhamnusium</taxon>
    </lineage>
</organism>
<evidence type="ECO:0000313" key="3">
    <source>
        <dbReference type="Proteomes" id="UP001162156"/>
    </source>
</evidence>
<evidence type="ECO:0008006" key="4">
    <source>
        <dbReference type="Google" id="ProtNLM"/>
    </source>
</evidence>
<dbReference type="Proteomes" id="UP001162156">
    <property type="component" value="Unassembled WGS sequence"/>
</dbReference>
<dbReference type="EMBL" id="JANEYF010001760">
    <property type="protein sequence ID" value="KAJ8957777.1"/>
    <property type="molecule type" value="Genomic_DNA"/>
</dbReference>
<reference evidence="2" key="1">
    <citation type="journal article" date="2023" name="Insect Mol. Biol.">
        <title>Genome sequencing provides insights into the evolution of gene families encoding plant cell wall-degrading enzymes in longhorned beetles.</title>
        <authorList>
            <person name="Shin N.R."/>
            <person name="Okamura Y."/>
            <person name="Kirsch R."/>
            <person name="Pauchet Y."/>
        </authorList>
    </citation>
    <scope>NUCLEOTIDE SEQUENCE</scope>
    <source>
        <strain evidence="2">RBIC_L_NR</strain>
    </source>
</reference>
<proteinExistence type="predicted"/>